<evidence type="ECO:0000313" key="4">
    <source>
        <dbReference type="Proteomes" id="UP001557470"/>
    </source>
</evidence>
<keyword evidence="4" id="KW-1185">Reference proteome</keyword>
<feature type="region of interest" description="Disordered" evidence="1">
    <location>
        <begin position="239"/>
        <end position="321"/>
    </location>
</feature>
<feature type="domain" description="TERF1-interacting nuclear factor 2 N-terminal" evidence="2">
    <location>
        <begin position="31"/>
        <end position="178"/>
    </location>
</feature>
<accession>A0ABD0WFA7</accession>
<dbReference type="Pfam" id="PF14973">
    <property type="entry name" value="TINF2_N"/>
    <property type="match status" value="1"/>
</dbReference>
<dbReference type="InterPro" id="IPR039098">
    <property type="entry name" value="TINF2"/>
</dbReference>
<dbReference type="InterPro" id="IPR029400">
    <property type="entry name" value="TINF2_N"/>
</dbReference>
<name>A0ABD0WFA7_UMBPY</name>
<dbReference type="Proteomes" id="UP001557470">
    <property type="component" value="Unassembled WGS sequence"/>
</dbReference>
<feature type="region of interest" description="Disordered" evidence="1">
    <location>
        <begin position="376"/>
        <end position="406"/>
    </location>
</feature>
<protein>
    <recommendedName>
        <fullName evidence="2">TERF1-interacting nuclear factor 2 N-terminal domain-containing protein</fullName>
    </recommendedName>
</protein>
<dbReference type="PANTHER" id="PTHR15512:SF2">
    <property type="match status" value="1"/>
</dbReference>
<sequence>MENTPRPVPHLPLTSIRLLVPPLRLMSASMWQLAQQRDVMHYGKLEEFVTLVTEMVPELLTFRQKAQLILGLRARLVLEVLHGVESNPAGYKTIQPHLERIYSCTLCKHSKDQALKASQKAILELVQNLLEDPAKKEHFFQEVFPVHYSSRYDTALQILVFQFFDRLEELLPVPSFAQTASYLSLTPTGLEECQQSVWDPEHLNTLLQHHRSLGHVKKDLFFYDSDIILSTLSLPVPSLTSKLTPRGQEKGHVESERGVRVKEETTISEGPQEQEGEEDEGQQVTTGEDEVTSQQGDEDTDRQEEAGDSGQPSWDSSGPATAKPLQYHSFFCSLCQFSGRWTSLQEHIRKIHLEEDGSTLGSGETGVDNNSLSVMSVRETENPSIRKPRKKRYRGSVCEGNRGTHAPCVDQVSDLPVT</sequence>
<comment type="caution">
    <text evidence="3">The sequence shown here is derived from an EMBL/GenBank/DDBJ whole genome shotgun (WGS) entry which is preliminary data.</text>
</comment>
<feature type="compositionally biased region" description="Basic and acidic residues" evidence="1">
    <location>
        <begin position="247"/>
        <end position="265"/>
    </location>
</feature>
<dbReference type="AlphaFoldDB" id="A0ABD0WFA7"/>
<evidence type="ECO:0000256" key="1">
    <source>
        <dbReference type="SAM" id="MobiDB-lite"/>
    </source>
</evidence>
<feature type="compositionally biased region" description="Acidic residues" evidence="1">
    <location>
        <begin position="272"/>
        <end position="302"/>
    </location>
</feature>
<evidence type="ECO:0000259" key="2">
    <source>
        <dbReference type="Pfam" id="PF14973"/>
    </source>
</evidence>
<proteinExistence type="predicted"/>
<gene>
    <name evidence="3" type="ORF">UPYG_G00240870</name>
</gene>
<dbReference type="CDD" id="cd11657">
    <property type="entry name" value="TIN2_N"/>
    <property type="match status" value="1"/>
</dbReference>
<evidence type="ECO:0000313" key="3">
    <source>
        <dbReference type="EMBL" id="KAL0970354.1"/>
    </source>
</evidence>
<reference evidence="3 4" key="1">
    <citation type="submission" date="2024-06" db="EMBL/GenBank/DDBJ databases">
        <authorList>
            <person name="Pan Q."/>
            <person name="Wen M."/>
            <person name="Jouanno E."/>
            <person name="Zahm M."/>
            <person name="Klopp C."/>
            <person name="Cabau C."/>
            <person name="Louis A."/>
            <person name="Berthelot C."/>
            <person name="Parey E."/>
            <person name="Roest Crollius H."/>
            <person name="Montfort J."/>
            <person name="Robinson-Rechavi M."/>
            <person name="Bouchez O."/>
            <person name="Lampietro C."/>
            <person name="Lopez Roques C."/>
            <person name="Donnadieu C."/>
            <person name="Postlethwait J."/>
            <person name="Bobe J."/>
            <person name="Verreycken H."/>
            <person name="Guiguen Y."/>
        </authorList>
    </citation>
    <scope>NUCLEOTIDE SEQUENCE [LARGE SCALE GENOMIC DNA]</scope>
    <source>
        <strain evidence="3">Up_M1</strain>
        <tissue evidence="3">Testis</tissue>
    </source>
</reference>
<organism evidence="3 4">
    <name type="scientific">Umbra pygmaea</name>
    <name type="common">Eastern mudminnow</name>
    <dbReference type="NCBI Taxonomy" id="75934"/>
    <lineage>
        <taxon>Eukaryota</taxon>
        <taxon>Metazoa</taxon>
        <taxon>Chordata</taxon>
        <taxon>Craniata</taxon>
        <taxon>Vertebrata</taxon>
        <taxon>Euteleostomi</taxon>
        <taxon>Actinopterygii</taxon>
        <taxon>Neopterygii</taxon>
        <taxon>Teleostei</taxon>
        <taxon>Protacanthopterygii</taxon>
        <taxon>Esociformes</taxon>
        <taxon>Umbridae</taxon>
        <taxon>Umbra</taxon>
    </lineage>
</organism>
<feature type="compositionally biased region" description="Polar residues" evidence="1">
    <location>
        <begin position="310"/>
        <end position="319"/>
    </location>
</feature>
<dbReference type="PANTHER" id="PTHR15512">
    <property type="entry name" value="TERF1-INTERACTING NUCLEAR FACTOR 2"/>
    <property type="match status" value="1"/>
</dbReference>
<dbReference type="EMBL" id="JAGEUA010000007">
    <property type="protein sequence ID" value="KAL0970354.1"/>
    <property type="molecule type" value="Genomic_DNA"/>
</dbReference>